<sequence length="74" mass="8543">MHSTSCSNDYLIHINTNNSSKKSTKLIYSKWNYQINILVFLYHVPHIQSVFANEYDDALGIKESDNSGFKMAQK</sequence>
<dbReference type="AlphaFoldDB" id="A0A183NTT1"/>
<proteinExistence type="predicted"/>
<protein>
    <submittedName>
        <fullName evidence="1">Uncharacterized protein</fullName>
    </submittedName>
</protein>
<keyword evidence="2" id="KW-1185">Reference proteome</keyword>
<organism evidence="1 2">
    <name type="scientific">Schistosoma mattheei</name>
    <dbReference type="NCBI Taxonomy" id="31246"/>
    <lineage>
        <taxon>Eukaryota</taxon>
        <taxon>Metazoa</taxon>
        <taxon>Spiralia</taxon>
        <taxon>Lophotrochozoa</taxon>
        <taxon>Platyhelminthes</taxon>
        <taxon>Trematoda</taxon>
        <taxon>Digenea</taxon>
        <taxon>Strigeidida</taxon>
        <taxon>Schistosomatoidea</taxon>
        <taxon>Schistosomatidae</taxon>
        <taxon>Schistosoma</taxon>
    </lineage>
</organism>
<name>A0A183NTT1_9TREM</name>
<accession>A0A183NTT1</accession>
<gene>
    <name evidence="1" type="ORF">SMTD_LOCUS5517</name>
</gene>
<reference evidence="1 2" key="1">
    <citation type="submission" date="2018-11" db="EMBL/GenBank/DDBJ databases">
        <authorList>
            <consortium name="Pathogen Informatics"/>
        </authorList>
    </citation>
    <scope>NUCLEOTIDE SEQUENCE [LARGE SCALE GENOMIC DNA]</scope>
    <source>
        <strain>Denwood</strain>
        <strain evidence="2">Zambia</strain>
    </source>
</reference>
<dbReference type="Proteomes" id="UP000269396">
    <property type="component" value="Unassembled WGS sequence"/>
</dbReference>
<dbReference type="EMBL" id="UZAL01027079">
    <property type="protein sequence ID" value="VDP29018.1"/>
    <property type="molecule type" value="Genomic_DNA"/>
</dbReference>
<evidence type="ECO:0000313" key="1">
    <source>
        <dbReference type="EMBL" id="VDP29018.1"/>
    </source>
</evidence>
<evidence type="ECO:0000313" key="2">
    <source>
        <dbReference type="Proteomes" id="UP000269396"/>
    </source>
</evidence>